<comment type="similarity">
    <text evidence="1">Belongs to the CAND family.</text>
</comment>
<dbReference type="PANTHER" id="PTHR12696">
    <property type="entry name" value="TIP120"/>
    <property type="match status" value="1"/>
</dbReference>
<dbReference type="GO" id="GO:0010265">
    <property type="term" value="P:SCF complex assembly"/>
    <property type="evidence" value="ECO:0007669"/>
    <property type="project" value="InterPro"/>
</dbReference>
<gene>
    <name evidence="6" type="ORF">M407DRAFT_244321</name>
</gene>
<evidence type="ECO:0000256" key="2">
    <source>
        <dbReference type="ARBA" id="ARBA00022737"/>
    </source>
</evidence>
<dbReference type="Pfam" id="PF08623">
    <property type="entry name" value="TIP120"/>
    <property type="match status" value="1"/>
</dbReference>
<proteinExistence type="inferred from homology"/>
<dbReference type="Gene3D" id="1.25.10.10">
    <property type="entry name" value="Leucine-rich Repeat Variant"/>
    <property type="match status" value="1"/>
</dbReference>
<protein>
    <recommendedName>
        <fullName evidence="5">TATA-binding protein interacting (TIP20) domain-containing protein</fullName>
    </recommendedName>
</protein>
<keyword evidence="2" id="KW-0677">Repeat</keyword>
<evidence type="ECO:0000256" key="3">
    <source>
        <dbReference type="ARBA" id="ARBA00022786"/>
    </source>
</evidence>
<dbReference type="AlphaFoldDB" id="A0A0C3LTW5"/>
<feature type="compositionally biased region" description="Acidic residues" evidence="4">
    <location>
        <begin position="314"/>
        <end position="347"/>
    </location>
</feature>
<evidence type="ECO:0000313" key="7">
    <source>
        <dbReference type="Proteomes" id="UP000054248"/>
    </source>
</evidence>
<name>A0A0C3LTW5_9AGAM</name>
<reference evidence="6 7" key="1">
    <citation type="submission" date="2014-04" db="EMBL/GenBank/DDBJ databases">
        <authorList>
            <consortium name="DOE Joint Genome Institute"/>
            <person name="Kuo A."/>
            <person name="Girlanda M."/>
            <person name="Perotto S."/>
            <person name="Kohler A."/>
            <person name="Nagy L.G."/>
            <person name="Floudas D."/>
            <person name="Copeland A."/>
            <person name="Barry K.W."/>
            <person name="Cichocki N."/>
            <person name="Veneault-Fourrey C."/>
            <person name="LaButti K."/>
            <person name="Lindquist E.A."/>
            <person name="Lipzen A."/>
            <person name="Lundell T."/>
            <person name="Morin E."/>
            <person name="Murat C."/>
            <person name="Sun H."/>
            <person name="Tunlid A."/>
            <person name="Henrissat B."/>
            <person name="Grigoriev I.V."/>
            <person name="Hibbett D.S."/>
            <person name="Martin F."/>
            <person name="Nordberg H.P."/>
            <person name="Cantor M.N."/>
            <person name="Hua S.X."/>
        </authorList>
    </citation>
    <scope>NUCLEOTIDE SEQUENCE [LARGE SCALE GENOMIC DNA]</scope>
    <source>
        <strain evidence="6 7">MUT 4182</strain>
    </source>
</reference>
<keyword evidence="7" id="KW-1185">Reference proteome</keyword>
<dbReference type="EMBL" id="KN823054">
    <property type="protein sequence ID" value="KIO24797.1"/>
    <property type="molecule type" value="Genomic_DNA"/>
</dbReference>
<reference evidence="7" key="2">
    <citation type="submission" date="2015-01" db="EMBL/GenBank/DDBJ databases">
        <title>Evolutionary Origins and Diversification of the Mycorrhizal Mutualists.</title>
        <authorList>
            <consortium name="DOE Joint Genome Institute"/>
            <consortium name="Mycorrhizal Genomics Consortium"/>
            <person name="Kohler A."/>
            <person name="Kuo A."/>
            <person name="Nagy L.G."/>
            <person name="Floudas D."/>
            <person name="Copeland A."/>
            <person name="Barry K.W."/>
            <person name="Cichocki N."/>
            <person name="Veneault-Fourrey C."/>
            <person name="LaButti K."/>
            <person name="Lindquist E.A."/>
            <person name="Lipzen A."/>
            <person name="Lundell T."/>
            <person name="Morin E."/>
            <person name="Murat C."/>
            <person name="Riley R."/>
            <person name="Ohm R."/>
            <person name="Sun H."/>
            <person name="Tunlid A."/>
            <person name="Henrissat B."/>
            <person name="Grigoriev I.V."/>
            <person name="Hibbett D.S."/>
            <person name="Martin F."/>
        </authorList>
    </citation>
    <scope>NUCLEOTIDE SEQUENCE [LARGE SCALE GENOMIC DNA]</scope>
    <source>
        <strain evidence="7">MUT 4182</strain>
    </source>
</reference>
<evidence type="ECO:0000259" key="5">
    <source>
        <dbReference type="Pfam" id="PF08623"/>
    </source>
</evidence>
<dbReference type="SUPFAM" id="SSF48371">
    <property type="entry name" value="ARM repeat"/>
    <property type="match status" value="1"/>
</dbReference>
<evidence type="ECO:0000256" key="1">
    <source>
        <dbReference type="ARBA" id="ARBA00007657"/>
    </source>
</evidence>
<sequence length="1208" mass="131852">MAPKSYMIQGLLDKMLSPDQDFRFMALNDMMTEVNNDRHIFQNDEATEVKVLKQVLALIEDKISEVKNQAVKCLGQLIKIIQVKHLPLVVDKLVEFSGGKEEELRDIAGLALKTVVTEIPNEGTLAETACNKLVPQLLKQLQNTSTPPETIIETLNTLSVLVTRFPQLTIRAGNDPVSVFVPLLDHSRPAVRKKTIITLAQFLPLVSSDRFNALIKANVLPALASSVKVEKQQTIVQLIGGMARYSSQSLAPALPDVVPGILTAVKRDDSDLREGCLQTLETLVMRCPSEIAPYLPQIMAVASDLVKYDPNYTVDDEDEEDEKMDEDEEEDEDDDDEIAEDYSDDEDTSYKVRRSSTKLLTAIIGTRPELLSSLLSKVAPVLISRFGDREESVRLEVWAAFSLLVKQTGVYSGSGVQMEVENSPYATLKSQVPAVAKALLKQLKPKSSTAVLQGGFSLLQTLLQVIPGCLAGYSDSVFSISAAVLSSSSNTSTAALHVTVLSFLVSYFSTHPVSSYQSSLPKITPKLQQAASQRHPRITTEALRAFSALLAASNPVTSDEWAGPLYNEVVARLKNNETDVEVRQRAEDVVADLWICAPDVIKTKGGAEWEALMKAGRTEGAVQTIGRVADSDVEMEESWTSTCTEWTMGLLKKPGKAGKSNTFSCLEVLLKKYPNGIPNHIPNELVPQLQSFLSLNDLPLLTHALTTLSILLTIAPKETFPLVESAVLPTTYQLAFSPLVSGACLDALTDFFCSLVTADHEISTHVVPGLRFALEKSGAPDASPANVAKCISAVVKGFPDVAAGTIAEFAKSVKPGAKAKELHVVLSLLALGEIGKTIDMEQQSAVFDNALTFFSADTEAVRSAAAFAAGNITVGNIHHFFPLLLTQVQTKSDQRIVAVQAMKEAVANCPRGQLSNVAGSLWGPLFEMADSSEDTTRQATAACLGQLTTANPPQYLPELQNRLSDPSPLVRATVAAAIRYTFADSSQAYDNLLAPLVIQVLELVKDNDLTVRRISLTTINAAARNKPQLIRDQTSTLMPLLYGETKFKPELVRIVEMGPWKHKVDDGLEARKTTYETLYTILDTCVDKIDIHEFMEYVRLGLKDDANEIKVLCHMMLVRLAQVAPTAVSLRLDDMAPDLATGMKSHNVEKNTVKQDIERTVELQRSTLRAIAALSKVSTPGQSPEFEKLVDSVSKAGATWAQEFRELL</sequence>
<dbReference type="InterPro" id="IPR013932">
    <property type="entry name" value="TATA-bd_TIP120"/>
</dbReference>
<dbReference type="OrthoDB" id="6260732at2759"/>
<dbReference type="HOGENOM" id="CLU_007157_0_0_1"/>
<dbReference type="Pfam" id="PF25782">
    <property type="entry name" value="TPR_CAND1"/>
    <property type="match status" value="1"/>
</dbReference>
<dbReference type="InterPro" id="IPR011989">
    <property type="entry name" value="ARM-like"/>
</dbReference>
<dbReference type="Proteomes" id="UP000054248">
    <property type="component" value="Unassembled WGS sequence"/>
</dbReference>
<keyword evidence="3" id="KW-0833">Ubl conjugation pathway</keyword>
<feature type="domain" description="TATA-binding protein interacting (TIP20)" evidence="5">
    <location>
        <begin position="1029"/>
        <end position="1193"/>
    </location>
</feature>
<organism evidence="6 7">
    <name type="scientific">Tulasnella calospora MUT 4182</name>
    <dbReference type="NCBI Taxonomy" id="1051891"/>
    <lineage>
        <taxon>Eukaryota</taxon>
        <taxon>Fungi</taxon>
        <taxon>Dikarya</taxon>
        <taxon>Basidiomycota</taxon>
        <taxon>Agaricomycotina</taxon>
        <taxon>Agaricomycetes</taxon>
        <taxon>Cantharellales</taxon>
        <taxon>Tulasnellaceae</taxon>
        <taxon>Tulasnella</taxon>
    </lineage>
</organism>
<accession>A0A0C3LTW5</accession>
<dbReference type="InterPro" id="IPR039852">
    <property type="entry name" value="CAND1/CAND2"/>
</dbReference>
<feature type="region of interest" description="Disordered" evidence="4">
    <location>
        <begin position="311"/>
        <end position="350"/>
    </location>
</feature>
<dbReference type="InterPro" id="IPR016024">
    <property type="entry name" value="ARM-type_fold"/>
</dbReference>
<evidence type="ECO:0000313" key="6">
    <source>
        <dbReference type="EMBL" id="KIO24797.1"/>
    </source>
</evidence>
<evidence type="ECO:0000256" key="4">
    <source>
        <dbReference type="SAM" id="MobiDB-lite"/>
    </source>
</evidence>
<dbReference type="STRING" id="1051891.A0A0C3LTW5"/>